<dbReference type="OrthoDB" id="2483532at2759"/>
<protein>
    <submittedName>
        <fullName evidence="2">6804_t:CDS:1</fullName>
    </submittedName>
</protein>
<dbReference type="AlphaFoldDB" id="A0A9N9BPF5"/>
<reference evidence="2" key="1">
    <citation type="submission" date="2021-06" db="EMBL/GenBank/DDBJ databases">
        <authorList>
            <person name="Kallberg Y."/>
            <person name="Tangrot J."/>
            <person name="Rosling A."/>
        </authorList>
    </citation>
    <scope>NUCLEOTIDE SEQUENCE</scope>
    <source>
        <strain evidence="2">IN212</strain>
    </source>
</reference>
<evidence type="ECO:0000313" key="2">
    <source>
        <dbReference type="EMBL" id="CAG8575213.1"/>
    </source>
</evidence>
<dbReference type="Proteomes" id="UP000789396">
    <property type="component" value="Unassembled WGS sequence"/>
</dbReference>
<accession>A0A9N9BPF5</accession>
<organism evidence="2 3">
    <name type="scientific">Racocetra fulgida</name>
    <dbReference type="NCBI Taxonomy" id="60492"/>
    <lineage>
        <taxon>Eukaryota</taxon>
        <taxon>Fungi</taxon>
        <taxon>Fungi incertae sedis</taxon>
        <taxon>Mucoromycota</taxon>
        <taxon>Glomeromycotina</taxon>
        <taxon>Glomeromycetes</taxon>
        <taxon>Diversisporales</taxon>
        <taxon>Gigasporaceae</taxon>
        <taxon>Racocetra</taxon>
    </lineage>
</organism>
<dbReference type="EMBL" id="CAJVPZ010006565">
    <property type="protein sequence ID" value="CAG8575213.1"/>
    <property type="molecule type" value="Genomic_DNA"/>
</dbReference>
<keyword evidence="3" id="KW-1185">Reference proteome</keyword>
<name>A0A9N9BPF5_9GLOM</name>
<comment type="caution">
    <text evidence="2">The sequence shown here is derived from an EMBL/GenBank/DDBJ whole genome shotgun (WGS) entry which is preliminary data.</text>
</comment>
<evidence type="ECO:0000313" key="3">
    <source>
        <dbReference type="Proteomes" id="UP000789396"/>
    </source>
</evidence>
<sequence length="65" mass="7508">MNNQIYNLTSPNNSETIFLRDNIDTSDKEFSDQLESSTQDRKRKHAGGKKIDEVWDDVIKGDTFT</sequence>
<evidence type="ECO:0000256" key="1">
    <source>
        <dbReference type="SAM" id="MobiDB-lite"/>
    </source>
</evidence>
<gene>
    <name evidence="2" type="ORF">RFULGI_LOCUS5618</name>
</gene>
<feature type="region of interest" description="Disordered" evidence="1">
    <location>
        <begin position="29"/>
        <end position="49"/>
    </location>
</feature>
<proteinExistence type="predicted"/>